<name>A0A1L8D3H3_9THEO</name>
<dbReference type="InterPro" id="IPR041489">
    <property type="entry name" value="PDZ_6"/>
</dbReference>
<dbReference type="STRING" id="661089.ciss_15540"/>
<feature type="transmembrane region" description="Helical" evidence="6">
    <location>
        <begin position="7"/>
        <end position="27"/>
    </location>
</feature>
<evidence type="ECO:0000256" key="3">
    <source>
        <dbReference type="ARBA" id="ARBA00022801"/>
    </source>
</evidence>
<dbReference type="InterPro" id="IPR055210">
    <property type="entry name" value="CtpA/B_N"/>
</dbReference>
<evidence type="ECO:0000256" key="6">
    <source>
        <dbReference type="SAM" id="Phobius"/>
    </source>
</evidence>
<dbReference type="Gene3D" id="3.90.226.10">
    <property type="entry name" value="2-enoyl-CoA Hydratase, Chain A, domain 1"/>
    <property type="match status" value="1"/>
</dbReference>
<evidence type="ECO:0000256" key="5">
    <source>
        <dbReference type="RuleBase" id="RU004404"/>
    </source>
</evidence>
<dbReference type="FunFam" id="3.30.750.44:FF:000001">
    <property type="entry name" value="S41 family peptidase"/>
    <property type="match status" value="1"/>
</dbReference>
<evidence type="ECO:0000256" key="2">
    <source>
        <dbReference type="ARBA" id="ARBA00022670"/>
    </source>
</evidence>
<dbReference type="GO" id="GO:0008236">
    <property type="term" value="F:serine-type peptidase activity"/>
    <property type="evidence" value="ECO:0007669"/>
    <property type="project" value="UniProtKB-KW"/>
</dbReference>
<dbReference type="SMART" id="SM00245">
    <property type="entry name" value="TSPc"/>
    <property type="match status" value="1"/>
</dbReference>
<dbReference type="Pfam" id="PF03572">
    <property type="entry name" value="Peptidase_S41"/>
    <property type="match status" value="1"/>
</dbReference>
<dbReference type="PANTHER" id="PTHR32060">
    <property type="entry name" value="TAIL-SPECIFIC PROTEASE"/>
    <property type="match status" value="1"/>
</dbReference>
<reference evidence="9" key="1">
    <citation type="submission" date="2016-12" db="EMBL/GenBank/DDBJ databases">
        <title>Draft Genome Sequences od Carboxydothermus pertinax and islandicus, Hydrogenogenic Carboxydotrophic Bacteria.</title>
        <authorList>
            <person name="Fukuyama Y."/>
            <person name="Ohmae K."/>
            <person name="Yoneda Y."/>
            <person name="Yoshida T."/>
            <person name="Sako Y."/>
        </authorList>
    </citation>
    <scope>NUCLEOTIDE SEQUENCE [LARGE SCALE GENOMIC DNA]</scope>
    <source>
        <strain evidence="9">SET</strain>
    </source>
</reference>
<organism evidence="8 9">
    <name type="scientific">Carboxydothermus islandicus</name>
    <dbReference type="NCBI Taxonomy" id="661089"/>
    <lineage>
        <taxon>Bacteria</taxon>
        <taxon>Bacillati</taxon>
        <taxon>Bacillota</taxon>
        <taxon>Clostridia</taxon>
        <taxon>Thermoanaerobacterales</taxon>
        <taxon>Thermoanaerobacteraceae</taxon>
        <taxon>Carboxydothermus</taxon>
    </lineage>
</organism>
<dbReference type="Proteomes" id="UP000187338">
    <property type="component" value="Unassembled WGS sequence"/>
</dbReference>
<dbReference type="FunFam" id="2.30.42.10:FF:000063">
    <property type="entry name" value="Peptidase, S41 family"/>
    <property type="match status" value="1"/>
</dbReference>
<accession>A0A1L8D3H3</accession>
<proteinExistence type="inferred from homology"/>
<dbReference type="GO" id="GO:0030288">
    <property type="term" value="C:outer membrane-bounded periplasmic space"/>
    <property type="evidence" value="ECO:0007669"/>
    <property type="project" value="TreeGrafter"/>
</dbReference>
<evidence type="ECO:0000313" key="8">
    <source>
        <dbReference type="EMBL" id="GAV25621.1"/>
    </source>
</evidence>
<dbReference type="PANTHER" id="PTHR32060:SF30">
    <property type="entry name" value="CARBOXY-TERMINAL PROCESSING PROTEASE CTPA"/>
    <property type="match status" value="1"/>
</dbReference>
<sequence>MSRKKIIALVVVVVLLWGIFSLAGLFWKKSGDKIETLLTVIALIKSQYYQPVSTEKLINGAIKGMVEGLDDPYSTYLDPEQFKHLNEQITGTFGGVGLIVTMEENHIVVVKPIPDTPAARAGIKAGDIIVKISGRDTKGMDLDTAVSLMRGPVGTRVEVGILRPGEKETRVFTLVRENITIPTVESKMIDDKIGYIVLSQFTENSPQAVRKAIGDLKKKGMKGLIFDLRDNPGGELSAAVEIADIFVPRGKTIVYVDYRNQPDEEEKAKVPELGIPVVVLVNGGSASASEIVAGALKDWGVAVLVGEKTFGKGVVQSIFRLPGNAGLKLTVARYLTPKRHDINKKGIMPDIVVKQPAGSKEDRQLLKAKEILTEKIKLSEGLS</sequence>
<dbReference type="CDD" id="cd07560">
    <property type="entry name" value="Peptidase_S41_CPP"/>
    <property type="match status" value="1"/>
</dbReference>
<dbReference type="GO" id="GO:0006508">
    <property type="term" value="P:proteolysis"/>
    <property type="evidence" value="ECO:0007669"/>
    <property type="project" value="UniProtKB-KW"/>
</dbReference>
<dbReference type="InterPro" id="IPR036034">
    <property type="entry name" value="PDZ_sf"/>
</dbReference>
<dbReference type="Pfam" id="PF22694">
    <property type="entry name" value="CtpB_N-like"/>
    <property type="match status" value="1"/>
</dbReference>
<dbReference type="EMBL" id="BDJL01000054">
    <property type="protein sequence ID" value="GAV25621.1"/>
    <property type="molecule type" value="Genomic_DNA"/>
</dbReference>
<dbReference type="PROSITE" id="PS50106">
    <property type="entry name" value="PDZ"/>
    <property type="match status" value="1"/>
</dbReference>
<keyword evidence="4 5" id="KW-0720">Serine protease</keyword>
<keyword evidence="2 5" id="KW-0645">Protease</keyword>
<evidence type="ECO:0000256" key="1">
    <source>
        <dbReference type="ARBA" id="ARBA00009179"/>
    </source>
</evidence>
<feature type="domain" description="PDZ" evidence="7">
    <location>
        <begin position="94"/>
        <end position="150"/>
    </location>
</feature>
<dbReference type="SUPFAM" id="SSF52096">
    <property type="entry name" value="ClpP/crotonase"/>
    <property type="match status" value="1"/>
</dbReference>
<dbReference type="GO" id="GO:0004175">
    <property type="term" value="F:endopeptidase activity"/>
    <property type="evidence" value="ECO:0007669"/>
    <property type="project" value="TreeGrafter"/>
</dbReference>
<dbReference type="RefSeq" id="WP_075865770.1">
    <property type="nucleotide sequence ID" value="NZ_BDJL01000054.1"/>
</dbReference>
<evidence type="ECO:0000259" key="7">
    <source>
        <dbReference type="PROSITE" id="PS50106"/>
    </source>
</evidence>
<dbReference type="InterPro" id="IPR029045">
    <property type="entry name" value="ClpP/crotonase-like_dom_sf"/>
</dbReference>
<keyword evidence="6" id="KW-1133">Transmembrane helix</keyword>
<dbReference type="NCBIfam" id="TIGR00225">
    <property type="entry name" value="prc"/>
    <property type="match status" value="1"/>
</dbReference>
<keyword evidence="6" id="KW-0812">Transmembrane</keyword>
<dbReference type="InterPro" id="IPR001478">
    <property type="entry name" value="PDZ"/>
</dbReference>
<dbReference type="CDD" id="cd06782">
    <property type="entry name" value="cpPDZ_CPP-like"/>
    <property type="match status" value="1"/>
</dbReference>
<dbReference type="InterPro" id="IPR005151">
    <property type="entry name" value="Tail-specific_protease"/>
</dbReference>
<keyword evidence="6" id="KW-0472">Membrane</keyword>
<protein>
    <submittedName>
        <fullName evidence="8">Carboxyl-terminal processing protease</fullName>
    </submittedName>
</protein>
<gene>
    <name evidence="8" type="ORF">ciss_15540</name>
</gene>
<keyword evidence="3 5" id="KW-0378">Hydrolase</keyword>
<dbReference type="Gene3D" id="2.30.42.10">
    <property type="match status" value="1"/>
</dbReference>
<dbReference type="SMART" id="SM00228">
    <property type="entry name" value="PDZ"/>
    <property type="match status" value="1"/>
</dbReference>
<dbReference type="InterPro" id="IPR004447">
    <property type="entry name" value="Peptidase_S41A"/>
</dbReference>
<dbReference type="Pfam" id="PF17820">
    <property type="entry name" value="PDZ_6"/>
    <property type="match status" value="1"/>
</dbReference>
<comment type="caution">
    <text evidence="8">The sequence shown here is derived from an EMBL/GenBank/DDBJ whole genome shotgun (WGS) entry which is preliminary data.</text>
</comment>
<evidence type="ECO:0000256" key="4">
    <source>
        <dbReference type="ARBA" id="ARBA00022825"/>
    </source>
</evidence>
<keyword evidence="9" id="KW-1185">Reference proteome</keyword>
<dbReference type="OrthoDB" id="9812068at2"/>
<evidence type="ECO:0000313" key="9">
    <source>
        <dbReference type="Proteomes" id="UP000187338"/>
    </source>
</evidence>
<comment type="similarity">
    <text evidence="1 5">Belongs to the peptidase S41A family.</text>
</comment>
<dbReference type="Gene3D" id="3.30.750.44">
    <property type="match status" value="1"/>
</dbReference>
<dbReference type="AlphaFoldDB" id="A0A1L8D3H3"/>
<dbReference type="GO" id="GO:0007165">
    <property type="term" value="P:signal transduction"/>
    <property type="evidence" value="ECO:0007669"/>
    <property type="project" value="TreeGrafter"/>
</dbReference>
<dbReference type="SUPFAM" id="SSF50156">
    <property type="entry name" value="PDZ domain-like"/>
    <property type="match status" value="1"/>
</dbReference>